<protein>
    <recommendedName>
        <fullName evidence="7">GH16 domain-containing protein</fullName>
    </recommendedName>
</protein>
<reference evidence="8 9" key="1">
    <citation type="submission" date="2018-05" db="EMBL/GenBank/DDBJ databases">
        <title>Marinilabilia rubrum sp. nov., isolated from saltern sediment.</title>
        <authorList>
            <person name="Zhang R."/>
        </authorList>
    </citation>
    <scope>NUCLEOTIDE SEQUENCE [LARGE SCALE GENOMIC DNA]</scope>
    <source>
        <strain evidence="8 9">WTE16</strain>
    </source>
</reference>
<comment type="caution">
    <text evidence="8">The sequence shown here is derived from an EMBL/GenBank/DDBJ whole genome shotgun (WGS) entry which is preliminary data.</text>
</comment>
<dbReference type="Pfam" id="PF00884">
    <property type="entry name" value="Sulfatase"/>
    <property type="match status" value="1"/>
</dbReference>
<dbReference type="EMBL" id="QEWP01000003">
    <property type="protein sequence ID" value="PWE00308.1"/>
    <property type="molecule type" value="Genomic_DNA"/>
</dbReference>
<evidence type="ECO:0000259" key="7">
    <source>
        <dbReference type="PROSITE" id="PS51762"/>
    </source>
</evidence>
<evidence type="ECO:0000256" key="6">
    <source>
        <dbReference type="SAM" id="SignalP"/>
    </source>
</evidence>
<dbReference type="Gene3D" id="3.40.720.10">
    <property type="entry name" value="Alkaline Phosphatase, subunit A"/>
    <property type="match status" value="1"/>
</dbReference>
<organism evidence="8 9">
    <name type="scientific">Marinilabilia rubra</name>
    <dbReference type="NCBI Taxonomy" id="2162893"/>
    <lineage>
        <taxon>Bacteria</taxon>
        <taxon>Pseudomonadati</taxon>
        <taxon>Bacteroidota</taxon>
        <taxon>Bacteroidia</taxon>
        <taxon>Marinilabiliales</taxon>
        <taxon>Marinilabiliaceae</taxon>
        <taxon>Marinilabilia</taxon>
    </lineage>
</organism>
<name>A0A2U2BB72_9BACT</name>
<keyword evidence="3" id="KW-0479">Metal-binding</keyword>
<dbReference type="SUPFAM" id="SSF53649">
    <property type="entry name" value="Alkaline phosphatase-like"/>
    <property type="match status" value="1"/>
</dbReference>
<feature type="signal peptide" evidence="6">
    <location>
        <begin position="1"/>
        <end position="24"/>
    </location>
</feature>
<gene>
    <name evidence="8" type="ORF">DDZ16_05045</name>
</gene>
<dbReference type="CDD" id="cd08023">
    <property type="entry name" value="GH16_laminarinase_like"/>
    <property type="match status" value="1"/>
</dbReference>
<accession>A0A2U2BB72</accession>
<dbReference type="AlphaFoldDB" id="A0A2U2BB72"/>
<sequence>MKSIFSKVLVLLAVSLYALLPVKAQNNKVDLPNVIIILADDLGYGDVGFNGCKDIPTPNIDRIADNGVKFTNGYVTYSVCGPSRAGIITGRYQDRFGFGRNPLLAPNDTLQGLPSTEETLATVLGRSGYSSMALGKWHLGSHKSQYPLRRGFDEFFGFLSGGHQYFPEEWTLNDVSEIKRQYDGYFTKLMRNNGRVDEKEYITDALSREAVSFVDRKANSPFFMYLAYNAPHGPLQATEKYLSRFKHIKDKKRKTYAAMVSAVDDGVGLLLDKLEELGISDKTMVFFLSDNGGPEEKNASDNGVLRDGKSSLYEGGIHVPFAMQWPGTIPKGMIYEKPVLSLDMFATAVHYASAKSKNELDGVNVLPYLTGEKTDEPHKYLYWRMYDYDDYAIVSGDDKVVKYRSEVDEFYNLKEDISENNSLPLEGGRYQLLKDTYMLWNKEMKDPLFLGLTQGKEYNQLNPDRFVMVNPYKPDNLSPEIPDGYQLIWSDEFDKDGKPDESFWSYENGFVRNEELQWYQEDNANISEGVLVIEGRREQVKNDAYKKKSQRWKENRKYAEYTSACIKTKDKFSFKYGILEVRARIDTSMGMWPAIWTLGIDKRWPANGEVDQMEYYRHKGEAKLLANAAWANGKMKPVWDSEKIPLSYFIEKQPDWAQRFHIWKMEWTEEYIRLYLDDELLNEIDLSKTINADGSNPFHQPQYILLNLAIGANGGNPSQTTFPRTYEVDYVRVYQTKK</sequence>
<dbReference type="OrthoDB" id="9765065at2"/>
<dbReference type="InterPro" id="IPR000917">
    <property type="entry name" value="Sulfatase_N"/>
</dbReference>
<proteinExistence type="inferred from homology"/>
<dbReference type="Proteomes" id="UP000244956">
    <property type="component" value="Unassembled WGS sequence"/>
</dbReference>
<evidence type="ECO:0000313" key="8">
    <source>
        <dbReference type="EMBL" id="PWE00308.1"/>
    </source>
</evidence>
<dbReference type="PROSITE" id="PS51762">
    <property type="entry name" value="GH16_2"/>
    <property type="match status" value="1"/>
</dbReference>
<dbReference type="PANTHER" id="PTHR42693:SF53">
    <property type="entry name" value="ENDO-4-O-SULFATASE"/>
    <property type="match status" value="1"/>
</dbReference>
<dbReference type="GO" id="GO:0004553">
    <property type="term" value="F:hydrolase activity, hydrolyzing O-glycosyl compounds"/>
    <property type="evidence" value="ECO:0007669"/>
    <property type="project" value="InterPro"/>
</dbReference>
<dbReference type="PROSITE" id="PS00523">
    <property type="entry name" value="SULFATASE_1"/>
    <property type="match status" value="1"/>
</dbReference>
<evidence type="ECO:0000256" key="4">
    <source>
        <dbReference type="ARBA" id="ARBA00022801"/>
    </source>
</evidence>
<evidence type="ECO:0000256" key="5">
    <source>
        <dbReference type="ARBA" id="ARBA00022837"/>
    </source>
</evidence>
<dbReference type="RefSeq" id="WP_109263348.1">
    <property type="nucleotide sequence ID" value="NZ_QEWP01000003.1"/>
</dbReference>
<feature type="domain" description="GH16" evidence="7">
    <location>
        <begin position="456"/>
        <end position="738"/>
    </location>
</feature>
<evidence type="ECO:0000313" key="9">
    <source>
        <dbReference type="Proteomes" id="UP000244956"/>
    </source>
</evidence>
<dbReference type="GO" id="GO:0004065">
    <property type="term" value="F:arylsulfatase activity"/>
    <property type="evidence" value="ECO:0007669"/>
    <property type="project" value="TreeGrafter"/>
</dbReference>
<dbReference type="GO" id="GO:0046872">
    <property type="term" value="F:metal ion binding"/>
    <property type="evidence" value="ECO:0007669"/>
    <property type="project" value="UniProtKB-KW"/>
</dbReference>
<dbReference type="InterPro" id="IPR013320">
    <property type="entry name" value="ConA-like_dom_sf"/>
</dbReference>
<dbReference type="InterPro" id="IPR017850">
    <property type="entry name" value="Alkaline_phosphatase_core_sf"/>
</dbReference>
<keyword evidence="9" id="KW-1185">Reference proteome</keyword>
<keyword evidence="4" id="KW-0378">Hydrolase</keyword>
<dbReference type="Gene3D" id="2.60.120.200">
    <property type="match status" value="1"/>
</dbReference>
<dbReference type="InterPro" id="IPR050738">
    <property type="entry name" value="Sulfatase"/>
</dbReference>
<comment type="similarity">
    <text evidence="2">Belongs to the sulfatase family.</text>
</comment>
<keyword evidence="6" id="KW-0732">Signal</keyword>
<dbReference type="SUPFAM" id="SSF49899">
    <property type="entry name" value="Concanavalin A-like lectins/glucanases"/>
    <property type="match status" value="1"/>
</dbReference>
<dbReference type="GO" id="GO:0005975">
    <property type="term" value="P:carbohydrate metabolic process"/>
    <property type="evidence" value="ECO:0007669"/>
    <property type="project" value="InterPro"/>
</dbReference>
<evidence type="ECO:0000256" key="2">
    <source>
        <dbReference type="ARBA" id="ARBA00008779"/>
    </source>
</evidence>
<dbReference type="PANTHER" id="PTHR42693">
    <property type="entry name" value="ARYLSULFATASE FAMILY MEMBER"/>
    <property type="match status" value="1"/>
</dbReference>
<evidence type="ECO:0000256" key="3">
    <source>
        <dbReference type="ARBA" id="ARBA00022723"/>
    </source>
</evidence>
<feature type="chain" id="PRO_5015656979" description="GH16 domain-containing protein" evidence="6">
    <location>
        <begin position="25"/>
        <end position="738"/>
    </location>
</feature>
<dbReference type="InterPro" id="IPR000757">
    <property type="entry name" value="Beta-glucanase-like"/>
</dbReference>
<evidence type="ECO:0000256" key="1">
    <source>
        <dbReference type="ARBA" id="ARBA00006865"/>
    </source>
</evidence>
<dbReference type="Pfam" id="PF00722">
    <property type="entry name" value="Glyco_hydro_16"/>
    <property type="match status" value="1"/>
</dbReference>
<dbReference type="InterPro" id="IPR024607">
    <property type="entry name" value="Sulfatase_CS"/>
</dbReference>
<comment type="similarity">
    <text evidence="1">Belongs to the glycosyl hydrolase 16 family.</text>
</comment>
<keyword evidence="5" id="KW-0106">Calcium</keyword>